<gene>
    <name evidence="4" type="ORF">DAPPUDRAFT_117805</name>
</gene>
<dbReference type="HOGENOM" id="CLU_003489_0_0_1"/>
<feature type="domain" description="CCHC-type" evidence="3">
    <location>
        <begin position="1066"/>
        <end position="1079"/>
    </location>
</feature>
<dbReference type="Gene3D" id="2.40.70.10">
    <property type="entry name" value="Acid Proteases"/>
    <property type="match status" value="1"/>
</dbReference>
<accession>E9HTU3</accession>
<dbReference type="GO" id="GO:0006508">
    <property type="term" value="P:proteolysis"/>
    <property type="evidence" value="ECO:0007669"/>
    <property type="project" value="InterPro"/>
</dbReference>
<dbReference type="GO" id="GO:0003676">
    <property type="term" value="F:nucleic acid binding"/>
    <property type="evidence" value="ECO:0007669"/>
    <property type="project" value="InterPro"/>
</dbReference>
<feature type="compositionally biased region" description="Polar residues" evidence="2">
    <location>
        <begin position="110"/>
        <end position="127"/>
    </location>
</feature>
<dbReference type="InterPro" id="IPR021109">
    <property type="entry name" value="Peptidase_aspartic_dom_sf"/>
</dbReference>
<feature type="compositionally biased region" description="Acidic residues" evidence="2">
    <location>
        <begin position="1518"/>
        <end position="1528"/>
    </location>
</feature>
<dbReference type="EMBL" id="GL732785">
    <property type="protein sequence ID" value="EFX64833.1"/>
    <property type="molecule type" value="Genomic_DNA"/>
</dbReference>
<name>E9HTU3_DAPPU</name>
<dbReference type="GO" id="GO:0008270">
    <property type="term" value="F:zinc ion binding"/>
    <property type="evidence" value="ECO:0007669"/>
    <property type="project" value="UniProtKB-KW"/>
</dbReference>
<feature type="region of interest" description="Disordered" evidence="2">
    <location>
        <begin position="1516"/>
        <end position="1542"/>
    </location>
</feature>
<dbReference type="Proteomes" id="UP000000305">
    <property type="component" value="Unassembled WGS sequence"/>
</dbReference>
<evidence type="ECO:0000313" key="5">
    <source>
        <dbReference type="Proteomes" id="UP000000305"/>
    </source>
</evidence>
<dbReference type="PROSITE" id="PS50158">
    <property type="entry name" value="ZF_CCHC"/>
    <property type="match status" value="1"/>
</dbReference>
<dbReference type="CDD" id="cd00303">
    <property type="entry name" value="retropepsin_like"/>
    <property type="match status" value="1"/>
</dbReference>
<feature type="region of interest" description="Disordered" evidence="2">
    <location>
        <begin position="1037"/>
        <end position="1059"/>
    </location>
</feature>
<feature type="region of interest" description="Disordered" evidence="2">
    <location>
        <begin position="322"/>
        <end position="385"/>
    </location>
</feature>
<evidence type="ECO:0000256" key="1">
    <source>
        <dbReference type="PROSITE-ProRule" id="PRU00047"/>
    </source>
</evidence>
<feature type="region of interest" description="Disordered" evidence="2">
    <location>
        <begin position="1574"/>
        <end position="1606"/>
    </location>
</feature>
<protein>
    <recommendedName>
        <fullName evidence="3">CCHC-type domain-containing protein</fullName>
    </recommendedName>
</protein>
<feature type="compositionally biased region" description="Polar residues" evidence="2">
    <location>
        <begin position="362"/>
        <end position="375"/>
    </location>
</feature>
<dbReference type="InterPro" id="IPR048270">
    <property type="entry name" value="PNMA_C"/>
</dbReference>
<feature type="compositionally biased region" description="Basic and acidic residues" evidence="2">
    <location>
        <begin position="566"/>
        <end position="580"/>
    </location>
</feature>
<dbReference type="STRING" id="6669.E9HTU3"/>
<dbReference type="Gene3D" id="4.10.60.10">
    <property type="entry name" value="Zinc finger, CCHC-type"/>
    <property type="match status" value="1"/>
</dbReference>
<keyword evidence="1" id="KW-0479">Metal-binding</keyword>
<dbReference type="InterPro" id="IPR036875">
    <property type="entry name" value="Znf_CCHC_sf"/>
</dbReference>
<feature type="region of interest" description="Disordered" evidence="2">
    <location>
        <begin position="187"/>
        <end position="219"/>
    </location>
</feature>
<feature type="compositionally biased region" description="Basic and acidic residues" evidence="2">
    <location>
        <begin position="595"/>
        <end position="615"/>
    </location>
</feature>
<keyword evidence="1" id="KW-0862">Zinc</keyword>
<feature type="compositionally biased region" description="Polar residues" evidence="2">
    <location>
        <begin position="690"/>
        <end position="701"/>
    </location>
</feature>
<dbReference type="eggNOG" id="ENOG502SYRF">
    <property type="taxonomic scope" value="Eukaryota"/>
</dbReference>
<keyword evidence="5" id="KW-1185">Reference proteome</keyword>
<feature type="region of interest" description="Disordered" evidence="2">
    <location>
        <begin position="412"/>
        <end position="437"/>
    </location>
</feature>
<proteinExistence type="predicted"/>
<dbReference type="KEGG" id="dpx:DAPPUDRAFT_117805"/>
<sequence length="1606" mass="178861">MLMNKSISLETVDLNKSVPIRRNSESDILRKGKFPPVTVRKSKLSLLRKVIPSRYSTRSTVDLKNTKLLDIGIPNSGPVVKKPSRWERTKAAIYNSPSLLAKTINFFQRTPASPESSSDAGSETNLPSDPFVDLPTDLDPLILPEPIAQSTVSDIFTRAAAFLTPVQSDVDSEDSDPELGKEVEAVFHQPDESAKRSEDQLSTESGVRGGRSVRPRHSTRIQTVSDGSFSNDFVGVEDCSIRLPEYGKGDTASGIQIVNCPDKASTCIPIFKDSDIPYTTQPCPSSNRNDIGDNNASVLRQESVDTRYAELARTFSGEFEYSRRQRPSGTHYDHSLPGRSESFRPISEQPETGISLREHSRQIFSRRNSARTPSPTVERAVRESISPARKTIYSSATENDCRHQRFIDPKSSLSGSLFSHPPSSEVQRAEPRHSDAPIGSDSSCFYRFTTYCSQTLGDGNTLAFTGNTVTVPAVSTATTTTPITANPSSFFTASATHPTTTTSTVPTFSTPAPDHIHAASVANSDSVPRHSGSSISKYVHFLPADDIPRLSPDIPSNSHIDREIELRASRDRRDPSDRTNIDPSQPLGRIRRKGKELEGVQEKVKRPEAPSKQDHPVAPPRHISPLRPSQPRRSPPLAPSIGDLVDLWDEIPAYGWDNTPPEQTNSGNTPRTTARVDKDCSKPKTPPSHARTTCSSPNPGSRSVAMDSPINLSTIANVMALGDLNDLQKGNRALTMLLQLPNFSGGPTSIRFDRWIKLFDNIVAMSNWTDDETVNMLITKLTGPAHEMLQNILDSVTKDYQEIKKLLHERFHGNENQDYFQAQLEEVERQPGENIIAYGFRLKNIFEHGYPKNKLPSKAEEATRLQMLRQKFLSGLDLKLKNKVRYKEFKDYEDLVRETDKYNRRLEAEKEESSKKEFVNAITTAKSSSDTQLIWTAIEKQNEVINAITTGSRIVPQINESVEPPAVGLQDDITQKVAIALSNLLQTAQLPPIRGNPRPQVAPQIGQSTNFQPRFHQQRPQGPPYQQRQAYPSYRTQYGQPTQPRHILPQQANYPADRPPRSSITCYMCGNKGHYRSECGQRPVGYAQVPAATDERQRMLTCYTCGVVGKRLDTNCGFGSVGMDASEILKPQQVAYVTQLNNSTAPRVMIRINGNETEALFDTGAARSLLHEKVYRSLPPNMQLASAETSVALFDVQNRRLSNLGKVTLRITYGEKILEQEFIVTNGITEMCIFGIDAILKHEFVLCGKSKAIFIAGQEGTTQPSYQGDKEMTVLKREAIPPFTARFVETTISGAGYSLLAGFPFVFSPARVSVDSVSNNRRQGNLPDSVTVNRRQENLPDELNNRRQGNLPDELINRGQGNLPEELIVEESYNVTRDDGIYHVLVENASEREVVLQQGCILGTIEMGCRIVCAVGEEIAQDLDTGKGDCLKTLDEASIELALASIDERFRPQMKQLLTRHANMFVKGDRLGCTSVIKHHIDTQGRGPIRLRPYRTARKHEEELQRQLQSLLDQVSTDVEDQATEEIGEEHVSNPTAEQEDADTRIGDRNMEQLAPFHGWEISESDHPTVETIPDTVANEEIPPQNRMERSRRSIKAPTRLIEEKE</sequence>
<evidence type="ECO:0000313" key="4">
    <source>
        <dbReference type="EMBL" id="EFX64833.1"/>
    </source>
</evidence>
<feature type="region of interest" description="Disordered" evidence="2">
    <location>
        <begin position="110"/>
        <end position="133"/>
    </location>
</feature>
<dbReference type="OrthoDB" id="116216at2759"/>
<dbReference type="PANTHER" id="PTHR23002">
    <property type="entry name" value="ZINC FINGER CCHC DOMAIN CONTAINING PROTEIN"/>
    <property type="match status" value="1"/>
</dbReference>
<feature type="compositionally biased region" description="Polar residues" evidence="2">
    <location>
        <begin position="660"/>
        <end position="672"/>
    </location>
</feature>
<dbReference type="InterPro" id="IPR001878">
    <property type="entry name" value="Znf_CCHC"/>
</dbReference>
<dbReference type="SUPFAM" id="SSF57756">
    <property type="entry name" value="Retrovirus zinc finger-like domains"/>
    <property type="match status" value="1"/>
</dbReference>
<organism evidence="4 5">
    <name type="scientific">Daphnia pulex</name>
    <name type="common">Water flea</name>
    <dbReference type="NCBI Taxonomy" id="6669"/>
    <lineage>
        <taxon>Eukaryota</taxon>
        <taxon>Metazoa</taxon>
        <taxon>Ecdysozoa</taxon>
        <taxon>Arthropoda</taxon>
        <taxon>Crustacea</taxon>
        <taxon>Branchiopoda</taxon>
        <taxon>Diplostraca</taxon>
        <taxon>Cladocera</taxon>
        <taxon>Anomopoda</taxon>
        <taxon>Daphniidae</taxon>
        <taxon>Daphnia</taxon>
    </lineage>
</organism>
<feature type="compositionally biased region" description="Polar residues" evidence="2">
    <location>
        <begin position="412"/>
        <end position="426"/>
    </location>
</feature>
<dbReference type="Pfam" id="PF14893">
    <property type="entry name" value="PNMA"/>
    <property type="match status" value="1"/>
</dbReference>
<keyword evidence="1" id="KW-0863">Zinc-finger</keyword>
<feature type="region of interest" description="Disordered" evidence="2">
    <location>
        <begin position="566"/>
        <end position="706"/>
    </location>
</feature>
<dbReference type="InParanoid" id="E9HTU3"/>
<dbReference type="GO" id="GO:0004190">
    <property type="term" value="F:aspartic-type endopeptidase activity"/>
    <property type="evidence" value="ECO:0007669"/>
    <property type="project" value="InterPro"/>
</dbReference>
<feature type="compositionally biased region" description="Basic and acidic residues" evidence="2">
    <location>
        <begin position="187"/>
        <end position="199"/>
    </location>
</feature>
<dbReference type="InterPro" id="IPR001969">
    <property type="entry name" value="Aspartic_peptidase_AS"/>
</dbReference>
<dbReference type="SUPFAM" id="SSF50630">
    <property type="entry name" value="Acid proteases"/>
    <property type="match status" value="1"/>
</dbReference>
<dbReference type="PROSITE" id="PS00141">
    <property type="entry name" value="ASP_PROTEASE"/>
    <property type="match status" value="1"/>
</dbReference>
<evidence type="ECO:0000259" key="3">
    <source>
        <dbReference type="PROSITE" id="PS50158"/>
    </source>
</evidence>
<dbReference type="InterPro" id="IPR051714">
    <property type="entry name" value="Znf_CCHC_NABP"/>
</dbReference>
<reference evidence="4 5" key="1">
    <citation type="journal article" date="2011" name="Science">
        <title>The ecoresponsive genome of Daphnia pulex.</title>
        <authorList>
            <person name="Colbourne J.K."/>
            <person name="Pfrender M.E."/>
            <person name="Gilbert D."/>
            <person name="Thomas W.K."/>
            <person name="Tucker A."/>
            <person name="Oakley T.H."/>
            <person name="Tokishita S."/>
            <person name="Aerts A."/>
            <person name="Arnold G.J."/>
            <person name="Basu M.K."/>
            <person name="Bauer D.J."/>
            <person name="Caceres C.E."/>
            <person name="Carmel L."/>
            <person name="Casola C."/>
            <person name="Choi J.H."/>
            <person name="Detter J.C."/>
            <person name="Dong Q."/>
            <person name="Dusheyko S."/>
            <person name="Eads B.D."/>
            <person name="Frohlich T."/>
            <person name="Geiler-Samerotte K.A."/>
            <person name="Gerlach D."/>
            <person name="Hatcher P."/>
            <person name="Jogdeo S."/>
            <person name="Krijgsveld J."/>
            <person name="Kriventseva E.V."/>
            <person name="Kultz D."/>
            <person name="Laforsch C."/>
            <person name="Lindquist E."/>
            <person name="Lopez J."/>
            <person name="Manak J.R."/>
            <person name="Muller J."/>
            <person name="Pangilinan J."/>
            <person name="Patwardhan R.P."/>
            <person name="Pitluck S."/>
            <person name="Pritham E.J."/>
            <person name="Rechtsteiner A."/>
            <person name="Rho M."/>
            <person name="Rogozin I.B."/>
            <person name="Sakarya O."/>
            <person name="Salamov A."/>
            <person name="Schaack S."/>
            <person name="Shapiro H."/>
            <person name="Shiga Y."/>
            <person name="Skalitzky C."/>
            <person name="Smith Z."/>
            <person name="Souvorov A."/>
            <person name="Sung W."/>
            <person name="Tang Z."/>
            <person name="Tsuchiya D."/>
            <person name="Tu H."/>
            <person name="Vos H."/>
            <person name="Wang M."/>
            <person name="Wolf Y.I."/>
            <person name="Yamagata H."/>
            <person name="Yamada T."/>
            <person name="Ye Y."/>
            <person name="Shaw J.R."/>
            <person name="Andrews J."/>
            <person name="Crease T.J."/>
            <person name="Tang H."/>
            <person name="Lucas S.M."/>
            <person name="Robertson H.M."/>
            <person name="Bork P."/>
            <person name="Koonin E.V."/>
            <person name="Zdobnov E.M."/>
            <person name="Grigoriev I.V."/>
            <person name="Lynch M."/>
            <person name="Boore J.L."/>
        </authorList>
    </citation>
    <scope>NUCLEOTIDE SEQUENCE [LARGE SCALE GENOMIC DNA]</scope>
</reference>
<evidence type="ECO:0000256" key="2">
    <source>
        <dbReference type="SAM" id="MobiDB-lite"/>
    </source>
</evidence>
<dbReference type="PhylomeDB" id="E9HTU3"/>